<dbReference type="Pfam" id="PF08414">
    <property type="entry name" value="NADPH_Ox"/>
    <property type="match status" value="1"/>
</dbReference>
<evidence type="ECO:0000313" key="3">
    <source>
        <dbReference type="Proteomes" id="UP001141806"/>
    </source>
</evidence>
<dbReference type="Gene3D" id="1.10.238.10">
    <property type="entry name" value="EF-hand"/>
    <property type="match status" value="1"/>
</dbReference>
<dbReference type="EMBL" id="JAMYWD010000012">
    <property type="protein sequence ID" value="KAJ4951759.1"/>
    <property type="molecule type" value="Genomic_DNA"/>
</dbReference>
<organism evidence="2 3">
    <name type="scientific">Protea cynaroides</name>
    <dbReference type="NCBI Taxonomy" id="273540"/>
    <lineage>
        <taxon>Eukaryota</taxon>
        <taxon>Viridiplantae</taxon>
        <taxon>Streptophyta</taxon>
        <taxon>Embryophyta</taxon>
        <taxon>Tracheophyta</taxon>
        <taxon>Spermatophyta</taxon>
        <taxon>Magnoliopsida</taxon>
        <taxon>Proteales</taxon>
        <taxon>Proteaceae</taxon>
        <taxon>Protea</taxon>
    </lineage>
</organism>
<sequence>MHTIVLRSVEPSATFDIDHDTKSGYETAPVSRSTTLRRSASNWVFQFSQELKAERFSWGRVYPFSSSQNGAGDALVARARRREKATLDRTKSGDYKALRGLRFISDQKGFDGWSQIENNFEKLAKDGFLQRSDFGQCIEVLSLPSSPICIAFNWNH</sequence>
<dbReference type="InterPro" id="IPR013623">
    <property type="entry name" value="NADPH_Ox"/>
</dbReference>
<gene>
    <name evidence="2" type="ORF">NE237_028591</name>
</gene>
<name>A0A9Q0GU44_9MAGN</name>
<dbReference type="OrthoDB" id="1937454at2759"/>
<proteinExistence type="predicted"/>
<dbReference type="GO" id="GO:0004601">
    <property type="term" value="F:peroxidase activity"/>
    <property type="evidence" value="ECO:0007669"/>
    <property type="project" value="InterPro"/>
</dbReference>
<reference evidence="2" key="1">
    <citation type="journal article" date="2023" name="Plant J.">
        <title>The genome of the king protea, Protea cynaroides.</title>
        <authorList>
            <person name="Chang J."/>
            <person name="Duong T.A."/>
            <person name="Schoeman C."/>
            <person name="Ma X."/>
            <person name="Roodt D."/>
            <person name="Barker N."/>
            <person name="Li Z."/>
            <person name="Van de Peer Y."/>
            <person name="Mizrachi E."/>
        </authorList>
    </citation>
    <scope>NUCLEOTIDE SEQUENCE</scope>
    <source>
        <tissue evidence="2">Young leaves</tissue>
    </source>
</reference>
<keyword evidence="3" id="KW-1185">Reference proteome</keyword>
<evidence type="ECO:0000313" key="2">
    <source>
        <dbReference type="EMBL" id="KAJ4951759.1"/>
    </source>
</evidence>
<comment type="caution">
    <text evidence="2">The sequence shown here is derived from an EMBL/GenBank/DDBJ whole genome shotgun (WGS) entry which is preliminary data.</text>
</comment>
<evidence type="ECO:0000259" key="1">
    <source>
        <dbReference type="Pfam" id="PF08414"/>
    </source>
</evidence>
<dbReference type="GO" id="GO:0050664">
    <property type="term" value="F:oxidoreductase activity, acting on NAD(P)H, oxygen as acceptor"/>
    <property type="evidence" value="ECO:0007669"/>
    <property type="project" value="InterPro"/>
</dbReference>
<dbReference type="AlphaFoldDB" id="A0A9Q0GU44"/>
<feature type="domain" description="NADPH oxidase Respiratory burst" evidence="1">
    <location>
        <begin position="87"/>
        <end position="140"/>
    </location>
</feature>
<protein>
    <recommendedName>
        <fullName evidence="1">NADPH oxidase Respiratory burst domain-containing protein</fullName>
    </recommendedName>
</protein>
<accession>A0A9Q0GU44</accession>
<dbReference type="Proteomes" id="UP001141806">
    <property type="component" value="Unassembled WGS sequence"/>
</dbReference>